<dbReference type="Proteomes" id="UP000509303">
    <property type="component" value="Chromosome"/>
</dbReference>
<gene>
    <name evidence="2" type="ORF">HUT08_03340</name>
</gene>
<evidence type="ECO:0000256" key="1">
    <source>
        <dbReference type="SAM" id="MobiDB-lite"/>
    </source>
</evidence>
<organism evidence="2 3">
    <name type="scientific">Streptomyces buecherae</name>
    <dbReference type="NCBI Taxonomy" id="2763006"/>
    <lineage>
        <taxon>Bacteria</taxon>
        <taxon>Bacillati</taxon>
        <taxon>Actinomycetota</taxon>
        <taxon>Actinomycetes</taxon>
        <taxon>Kitasatosporales</taxon>
        <taxon>Streptomycetaceae</taxon>
        <taxon>Streptomyces</taxon>
    </lineage>
</organism>
<feature type="region of interest" description="Disordered" evidence="1">
    <location>
        <begin position="234"/>
        <end position="255"/>
    </location>
</feature>
<reference evidence="2 3" key="1">
    <citation type="submission" date="2020-06" db="EMBL/GenBank/DDBJ databases">
        <title>Genome mining for natural products.</title>
        <authorList>
            <person name="Zhang B."/>
            <person name="Shi J."/>
            <person name="Ge H."/>
        </authorList>
    </citation>
    <scope>NUCLEOTIDE SEQUENCE [LARGE SCALE GENOMIC DNA]</scope>
    <source>
        <strain evidence="2 3">NA00687</strain>
    </source>
</reference>
<dbReference type="AlphaFoldDB" id="A0A7H8N2X6"/>
<name>A0A7H8N2X6_9ACTN</name>
<protein>
    <submittedName>
        <fullName evidence="2">Uracil-DNA glycosylase</fullName>
    </submittedName>
</protein>
<dbReference type="Gene3D" id="3.40.470.10">
    <property type="entry name" value="Uracil-DNA glycosylase-like domain"/>
    <property type="match status" value="1"/>
</dbReference>
<dbReference type="SUPFAM" id="SSF52141">
    <property type="entry name" value="Uracil-DNA glycosylase-like"/>
    <property type="match status" value="1"/>
</dbReference>
<dbReference type="EMBL" id="CP054929">
    <property type="protein sequence ID" value="QKW48739.1"/>
    <property type="molecule type" value="Genomic_DNA"/>
</dbReference>
<accession>A0A7H8N2X6</accession>
<sequence>MVEFDRGPTARLAGLLAQVPGPPDASAFWADWGPVFYRGRLDGSARVLVVASDPGPTERIAGRSLVGDAGQRVQGFLGKLGLTRSYVCLNAWAYAVHPSRALAMRDRLDDAEQREWRNAVYDQATGDALQAIVVLGFMAREAVRLWTPRPDVPLVDALHPSNPEEDEVLESWRAAVARLRAIVTPDDDGDNTGPTYGTVFAESDYAAIPRRDLPFGAPTFLGDDAWVRALPGDAHNAVSRPRPDDEHTLVWKAPR</sequence>
<dbReference type="RefSeq" id="WP_176160471.1">
    <property type="nucleotide sequence ID" value="NZ_CP054929.1"/>
</dbReference>
<evidence type="ECO:0000313" key="3">
    <source>
        <dbReference type="Proteomes" id="UP000509303"/>
    </source>
</evidence>
<evidence type="ECO:0000313" key="2">
    <source>
        <dbReference type="EMBL" id="QKW48739.1"/>
    </source>
</evidence>
<proteinExistence type="predicted"/>
<keyword evidence="3" id="KW-1185">Reference proteome</keyword>
<dbReference type="InterPro" id="IPR036895">
    <property type="entry name" value="Uracil-DNA_glycosylase-like_sf"/>
</dbReference>